<evidence type="ECO:0000313" key="4">
    <source>
        <dbReference type="Proteomes" id="UP000325577"/>
    </source>
</evidence>
<evidence type="ECO:0000313" key="3">
    <source>
        <dbReference type="EMBL" id="KAA8532446.1"/>
    </source>
</evidence>
<evidence type="ECO:0000256" key="1">
    <source>
        <dbReference type="SAM" id="Coils"/>
    </source>
</evidence>
<dbReference type="AlphaFoldDB" id="A0A5J5ARI7"/>
<feature type="region of interest" description="Disordered" evidence="2">
    <location>
        <begin position="56"/>
        <end position="76"/>
    </location>
</feature>
<organism evidence="3 4">
    <name type="scientific">Nyssa sinensis</name>
    <dbReference type="NCBI Taxonomy" id="561372"/>
    <lineage>
        <taxon>Eukaryota</taxon>
        <taxon>Viridiplantae</taxon>
        <taxon>Streptophyta</taxon>
        <taxon>Embryophyta</taxon>
        <taxon>Tracheophyta</taxon>
        <taxon>Spermatophyta</taxon>
        <taxon>Magnoliopsida</taxon>
        <taxon>eudicotyledons</taxon>
        <taxon>Gunneridae</taxon>
        <taxon>Pentapetalae</taxon>
        <taxon>asterids</taxon>
        <taxon>Cornales</taxon>
        <taxon>Nyssaceae</taxon>
        <taxon>Nyssa</taxon>
    </lineage>
</organism>
<reference evidence="3 4" key="1">
    <citation type="submission" date="2019-09" db="EMBL/GenBank/DDBJ databases">
        <title>A chromosome-level genome assembly of the Chinese tupelo Nyssa sinensis.</title>
        <authorList>
            <person name="Yang X."/>
            <person name="Kang M."/>
            <person name="Yang Y."/>
            <person name="Xiong H."/>
            <person name="Wang M."/>
            <person name="Zhang Z."/>
            <person name="Wang Z."/>
            <person name="Wu H."/>
            <person name="Ma T."/>
            <person name="Liu J."/>
            <person name="Xi Z."/>
        </authorList>
    </citation>
    <scope>NUCLEOTIDE SEQUENCE [LARGE SCALE GENOMIC DNA]</scope>
    <source>
        <strain evidence="3">J267</strain>
        <tissue evidence="3">Leaf</tissue>
    </source>
</reference>
<gene>
    <name evidence="3" type="ORF">F0562_032479</name>
</gene>
<proteinExistence type="predicted"/>
<feature type="coiled-coil region" evidence="1">
    <location>
        <begin position="99"/>
        <end position="126"/>
    </location>
</feature>
<keyword evidence="4" id="KW-1185">Reference proteome</keyword>
<dbReference type="EMBL" id="CM018042">
    <property type="protein sequence ID" value="KAA8532446.1"/>
    <property type="molecule type" value="Genomic_DNA"/>
</dbReference>
<protein>
    <submittedName>
        <fullName evidence="3">Uncharacterized protein</fullName>
    </submittedName>
</protein>
<keyword evidence="1" id="KW-0175">Coiled coil</keyword>
<evidence type="ECO:0000256" key="2">
    <source>
        <dbReference type="SAM" id="MobiDB-lite"/>
    </source>
</evidence>
<sequence>MDLHKQVISGFQTLRKKRTTVGEPITTVSAKRVAIGECSSSERTMTEGNIHCHEVLPSRPKLSNSPPAGGSDMAGTFTPLSMYESHDSEAQLQLQLMSSTKVDNKVEKLKKRLEDADMELRTSRSLTNKLIGSEMYVVETAASEAEARHCSKIKTAKVTAVDEQKDKILKLRRKLASYGYNLCLKKMAKAYP</sequence>
<dbReference type="Proteomes" id="UP000325577">
    <property type="component" value="Linkage Group LG19"/>
</dbReference>
<name>A0A5J5ARI7_9ASTE</name>
<accession>A0A5J5ARI7</accession>